<name>A0A6J6PES4_9ZZZZ</name>
<gene>
    <name evidence="1" type="ORF">UFOPK2399_00980</name>
</gene>
<protein>
    <submittedName>
        <fullName evidence="1">Unannotated protein</fullName>
    </submittedName>
</protein>
<dbReference type="AlphaFoldDB" id="A0A6J6PES4"/>
<accession>A0A6J6PES4</accession>
<organism evidence="1">
    <name type="scientific">freshwater metagenome</name>
    <dbReference type="NCBI Taxonomy" id="449393"/>
    <lineage>
        <taxon>unclassified sequences</taxon>
        <taxon>metagenomes</taxon>
        <taxon>ecological metagenomes</taxon>
    </lineage>
</organism>
<sequence>MQSNTARSLPLRPQDEMECRRCEVHCDKVVYPGACLERACPFVYSYEAWGATYVGCMQKVYDVEIDFDMLKAAEESKPGFGAIRAMRRPLPMCKAEVENTYGSLSATTQCVNPEFGELPVGEPTFRVFARVKNS</sequence>
<dbReference type="EMBL" id="CAEZXP010000002">
    <property type="protein sequence ID" value="CAB4695275.1"/>
    <property type="molecule type" value="Genomic_DNA"/>
</dbReference>
<evidence type="ECO:0000313" key="1">
    <source>
        <dbReference type="EMBL" id="CAB4695275.1"/>
    </source>
</evidence>
<reference evidence="1" key="1">
    <citation type="submission" date="2020-05" db="EMBL/GenBank/DDBJ databases">
        <authorList>
            <person name="Chiriac C."/>
            <person name="Salcher M."/>
            <person name="Ghai R."/>
            <person name="Kavagutti S V."/>
        </authorList>
    </citation>
    <scope>NUCLEOTIDE SEQUENCE</scope>
</reference>
<proteinExistence type="predicted"/>